<dbReference type="InterPro" id="IPR013785">
    <property type="entry name" value="Aldolase_TIM"/>
</dbReference>
<dbReference type="PANTHER" id="PTHR12128:SF66">
    <property type="entry name" value="4-HYDROXY-2-OXOGLUTARATE ALDOLASE, MITOCHONDRIAL"/>
    <property type="match status" value="1"/>
</dbReference>
<evidence type="ECO:0000313" key="6">
    <source>
        <dbReference type="EMBL" id="KGT86675.1"/>
    </source>
</evidence>
<dbReference type="InterPro" id="IPR002220">
    <property type="entry name" value="DapA-like"/>
</dbReference>
<dbReference type="PRINTS" id="PR00146">
    <property type="entry name" value="DHPICSNTHASE"/>
</dbReference>
<evidence type="ECO:0000256" key="1">
    <source>
        <dbReference type="ARBA" id="ARBA00007592"/>
    </source>
</evidence>
<evidence type="ECO:0000313" key="7">
    <source>
        <dbReference type="Proteomes" id="UP000030351"/>
    </source>
</evidence>
<dbReference type="STRING" id="371042.NG99_25025"/>
<accession>A0A0A3YJ60</accession>
<reference evidence="6 7" key="1">
    <citation type="submission" date="2014-10" db="EMBL/GenBank/DDBJ databases">
        <title>Genome sequence of Erwinia typographi M043b.</title>
        <authorList>
            <person name="Chan K.-G."/>
            <person name="Tan W.-S."/>
        </authorList>
    </citation>
    <scope>NUCLEOTIDE SEQUENCE [LARGE SCALE GENOMIC DNA]</scope>
    <source>
        <strain evidence="6 7">M043b</strain>
    </source>
</reference>
<dbReference type="Gene3D" id="3.20.20.70">
    <property type="entry name" value="Aldolase class I"/>
    <property type="match status" value="1"/>
</dbReference>
<gene>
    <name evidence="6" type="ORF">NG99_25025</name>
</gene>
<dbReference type="RefSeq" id="WP_034899073.1">
    <property type="nucleotide sequence ID" value="NZ_JRUQ01000090.1"/>
</dbReference>
<evidence type="ECO:0000256" key="5">
    <source>
        <dbReference type="PIRSR" id="PIRSR001365-2"/>
    </source>
</evidence>
<dbReference type="SMART" id="SM01130">
    <property type="entry name" value="DHDPS"/>
    <property type="match status" value="1"/>
</dbReference>
<feature type="active site" description="Schiff-base intermediate with substrate" evidence="4">
    <location>
        <position position="162"/>
    </location>
</feature>
<keyword evidence="2 3" id="KW-0456">Lyase</keyword>
<dbReference type="SUPFAM" id="SSF51569">
    <property type="entry name" value="Aldolase"/>
    <property type="match status" value="1"/>
</dbReference>
<dbReference type="Proteomes" id="UP000030351">
    <property type="component" value="Unassembled WGS sequence"/>
</dbReference>
<feature type="active site" description="Proton donor/acceptor" evidence="4">
    <location>
        <position position="134"/>
    </location>
</feature>
<dbReference type="eggNOG" id="COG0329">
    <property type="taxonomic scope" value="Bacteria"/>
</dbReference>
<evidence type="ECO:0000256" key="3">
    <source>
        <dbReference type="PIRNR" id="PIRNR001365"/>
    </source>
</evidence>
<evidence type="ECO:0000256" key="2">
    <source>
        <dbReference type="ARBA" id="ARBA00023239"/>
    </source>
</evidence>
<dbReference type="OrthoDB" id="199953at2"/>
<dbReference type="PIRSF" id="PIRSF001365">
    <property type="entry name" value="DHDPS"/>
    <property type="match status" value="1"/>
</dbReference>
<dbReference type="CDD" id="cd00408">
    <property type="entry name" value="DHDPS-like"/>
    <property type="match status" value="1"/>
</dbReference>
<proteinExistence type="inferred from homology"/>
<dbReference type="PANTHER" id="PTHR12128">
    <property type="entry name" value="DIHYDRODIPICOLINATE SYNTHASE"/>
    <property type="match status" value="1"/>
</dbReference>
<keyword evidence="7" id="KW-1185">Reference proteome</keyword>
<evidence type="ECO:0000256" key="4">
    <source>
        <dbReference type="PIRSR" id="PIRSR001365-1"/>
    </source>
</evidence>
<protein>
    <submittedName>
        <fullName evidence="6">Dihydrodipicolinate synthase</fullName>
    </submittedName>
</protein>
<dbReference type="EMBL" id="JRUQ01000090">
    <property type="protein sequence ID" value="KGT86675.1"/>
    <property type="molecule type" value="Genomic_DNA"/>
</dbReference>
<dbReference type="AlphaFoldDB" id="A0A0A3YJ60"/>
<name>A0A0A3YJ60_9GAMM</name>
<dbReference type="GO" id="GO:0008840">
    <property type="term" value="F:4-hydroxy-tetrahydrodipicolinate synthase activity"/>
    <property type="evidence" value="ECO:0007669"/>
    <property type="project" value="TreeGrafter"/>
</dbReference>
<organism evidence="6 7">
    <name type="scientific">Erwinia typographi</name>
    <dbReference type="NCBI Taxonomy" id="371042"/>
    <lineage>
        <taxon>Bacteria</taxon>
        <taxon>Pseudomonadati</taxon>
        <taxon>Pseudomonadota</taxon>
        <taxon>Gammaproteobacteria</taxon>
        <taxon>Enterobacterales</taxon>
        <taxon>Erwiniaceae</taxon>
        <taxon>Erwinia</taxon>
    </lineage>
</organism>
<comment type="caution">
    <text evidence="6">The sequence shown here is derived from an EMBL/GenBank/DDBJ whole genome shotgun (WGS) entry which is preliminary data.</text>
</comment>
<feature type="binding site" evidence="5">
    <location>
        <position position="46"/>
    </location>
    <ligand>
        <name>pyruvate</name>
        <dbReference type="ChEBI" id="CHEBI:15361"/>
    </ligand>
</feature>
<dbReference type="Pfam" id="PF00701">
    <property type="entry name" value="DHDPS"/>
    <property type="match status" value="1"/>
</dbReference>
<comment type="similarity">
    <text evidence="1 3">Belongs to the DapA family.</text>
</comment>
<sequence length="295" mass="31723">MQFRGLSAFPITPASEKGEVDVVALEKLLLRLKQAKVNSVGLLGSTGLYAFLRREEKCKAIEAAVACLKGEIPVIVSAGALRTDESVALAEDAEAAGANGLLLAPVSYTPLTEEEVFQHFSAVAQSTSLPICIYNNPGTTHFTFTAGLLARLGELPTIKALKQPSSVSTDKAFVEELRGRFPADFAVGFSVDWHAPEALSAGGDVWFSVLGGLLPQHAMSLTQAAQRGDTKRMAELNSELQPMWTLFQTLSSLRVVYCAAEILGICRPVLPRPLLPLQAEDRHKVERVLQGLGLL</sequence>